<dbReference type="PANTHER" id="PTHR43306">
    <property type="entry name" value="7,8-DIHYDRO-6-HYDROXYMETHYLPTERIN DIMETHYLTRANSFERASE"/>
    <property type="match status" value="1"/>
</dbReference>
<dbReference type="GO" id="GO:0051536">
    <property type="term" value="F:iron-sulfur cluster binding"/>
    <property type="evidence" value="ECO:0007669"/>
    <property type="project" value="UniProtKB-KW"/>
</dbReference>
<dbReference type="CDD" id="cd01335">
    <property type="entry name" value="Radical_SAM"/>
    <property type="match status" value="1"/>
</dbReference>
<dbReference type="PANTHER" id="PTHR43306:SF1">
    <property type="entry name" value="7,8-DIHYDRO-6-HYDROXYMETHYLPTERIN DIMETHYLTRANSFERASE"/>
    <property type="match status" value="1"/>
</dbReference>
<comment type="caution">
    <text evidence="6">The sequence shown here is derived from an EMBL/GenBank/DDBJ whole genome shotgun (WGS) entry which is preliminary data.</text>
</comment>
<protein>
    <submittedName>
        <fullName evidence="6">Radical SAM protein</fullName>
    </submittedName>
</protein>
<gene>
    <name evidence="6" type="ORF">HZF24_00945</name>
</gene>
<evidence type="ECO:0000256" key="4">
    <source>
        <dbReference type="ARBA" id="ARBA00023014"/>
    </source>
</evidence>
<evidence type="ECO:0000313" key="6">
    <source>
        <dbReference type="EMBL" id="NYB72700.1"/>
    </source>
</evidence>
<dbReference type="Pfam" id="PF23545">
    <property type="entry name" value="Zn_ribbon_HMPTM"/>
    <property type="match status" value="1"/>
</dbReference>
<accession>A0A974GV42</accession>
<dbReference type="AlphaFoldDB" id="A0A974GV42"/>
<dbReference type="PROSITE" id="PS51918">
    <property type="entry name" value="RADICAL_SAM"/>
    <property type="match status" value="1"/>
</dbReference>
<evidence type="ECO:0000259" key="5">
    <source>
        <dbReference type="PROSITE" id="PS51918"/>
    </source>
</evidence>
<keyword evidence="3" id="KW-0408">Iron</keyword>
<dbReference type="SFLD" id="SFLDG01100">
    <property type="entry name" value="methyltransferase_(Class_D)"/>
    <property type="match status" value="1"/>
</dbReference>
<evidence type="ECO:0000256" key="1">
    <source>
        <dbReference type="ARBA" id="ARBA00022691"/>
    </source>
</evidence>
<proteinExistence type="predicted"/>
<dbReference type="Proteomes" id="UP000611629">
    <property type="component" value="Unassembled WGS sequence"/>
</dbReference>
<dbReference type="SFLD" id="SFLDS00029">
    <property type="entry name" value="Radical_SAM"/>
    <property type="match status" value="1"/>
</dbReference>
<sequence length="438" mass="49811">MTDKTISLCPICLKRIEATYINKNDTIFLCKNCKEHGDFFTPVWRGYPSLDKWVKNSPEIENNNNNCPDMCGLCEYHGNKTCCTILNVTDKCNLKCNFCFAGELTQREPSYDYIKKCLDDMADKKITHIHFSGGEPTTRNDIPELAKYAVSKGFKYIQLNTNGLRIARDESYAKELADAGISAVFLQFDSTDDDINKTIRGVPLLAEKIKAIENCDKAYLGVVLVPTLIPGVNTDNIGDIIKFGIGYIPAVRGIHFQPVTYVGKYPEDPENCNRITIPEVLRAIEKQTEGMIKTEQFTPSSCYHPMCSFHAEFVYDNERLMPLLKKQSGKKQSGSCCSTDDVPSNAVRKNQNFLNQKWTRPDKCECSEDKTSMEGFLSYMKNKSFTISSKAFQDEYNIDLNRLKRCSLHVYDNGKLIPFCAEYTYHKNQKLFNFPDGC</sequence>
<dbReference type="InterPro" id="IPR034474">
    <property type="entry name" value="Methyltransferase_Class_D"/>
</dbReference>
<dbReference type="EMBL" id="JACBNQ010000001">
    <property type="protein sequence ID" value="NYB72700.1"/>
    <property type="molecule type" value="Genomic_DNA"/>
</dbReference>
<dbReference type="SMART" id="SM00729">
    <property type="entry name" value="Elp3"/>
    <property type="match status" value="1"/>
</dbReference>
<dbReference type="GO" id="GO:0046872">
    <property type="term" value="F:metal ion binding"/>
    <property type="evidence" value="ECO:0007669"/>
    <property type="project" value="UniProtKB-KW"/>
</dbReference>
<dbReference type="InterPro" id="IPR006638">
    <property type="entry name" value="Elp3/MiaA/NifB-like_rSAM"/>
</dbReference>
<name>A0A974GV42_SEDHY</name>
<dbReference type="Gene3D" id="3.20.20.70">
    <property type="entry name" value="Aldolase class I"/>
    <property type="match status" value="1"/>
</dbReference>
<dbReference type="RefSeq" id="WP_179236381.1">
    <property type="nucleotide sequence ID" value="NZ_JACBNQ010000001.1"/>
</dbReference>
<dbReference type="InterPro" id="IPR054698">
    <property type="entry name" value="rSAM_Se_TrsS"/>
</dbReference>
<keyword evidence="4" id="KW-0411">Iron-sulfur</keyword>
<dbReference type="InterPro" id="IPR058240">
    <property type="entry name" value="rSAM_sf"/>
</dbReference>
<keyword evidence="7" id="KW-1185">Reference proteome</keyword>
<evidence type="ECO:0000256" key="2">
    <source>
        <dbReference type="ARBA" id="ARBA00022723"/>
    </source>
</evidence>
<dbReference type="SUPFAM" id="SSF102114">
    <property type="entry name" value="Radical SAM enzymes"/>
    <property type="match status" value="1"/>
</dbReference>
<dbReference type="GO" id="GO:0003824">
    <property type="term" value="F:catalytic activity"/>
    <property type="evidence" value="ECO:0007669"/>
    <property type="project" value="InterPro"/>
</dbReference>
<dbReference type="InterPro" id="IPR007197">
    <property type="entry name" value="rSAM"/>
</dbReference>
<evidence type="ECO:0000313" key="7">
    <source>
        <dbReference type="Proteomes" id="UP000611629"/>
    </source>
</evidence>
<dbReference type="Pfam" id="PF04055">
    <property type="entry name" value="Radical_SAM"/>
    <property type="match status" value="1"/>
</dbReference>
<dbReference type="InterPro" id="IPR013785">
    <property type="entry name" value="Aldolase_TIM"/>
</dbReference>
<evidence type="ECO:0000256" key="3">
    <source>
        <dbReference type="ARBA" id="ARBA00023004"/>
    </source>
</evidence>
<dbReference type="SFLD" id="SFLDG01067">
    <property type="entry name" value="SPASM/twitch_domain_containing"/>
    <property type="match status" value="1"/>
</dbReference>
<feature type="domain" description="Radical SAM core" evidence="5">
    <location>
        <begin position="76"/>
        <end position="289"/>
    </location>
</feature>
<keyword evidence="1" id="KW-0949">S-adenosyl-L-methionine</keyword>
<organism evidence="6 7">
    <name type="scientific">Sedimentibacter hydroxybenzoicus DSM 7310</name>
    <dbReference type="NCBI Taxonomy" id="1123245"/>
    <lineage>
        <taxon>Bacteria</taxon>
        <taxon>Bacillati</taxon>
        <taxon>Bacillota</taxon>
        <taxon>Tissierellia</taxon>
        <taxon>Sedimentibacter</taxon>
    </lineage>
</organism>
<dbReference type="InterPro" id="IPR056488">
    <property type="entry name" value="Zn_ribbon_HMPTM"/>
</dbReference>
<reference evidence="6" key="1">
    <citation type="submission" date="2020-07" db="EMBL/GenBank/DDBJ databases">
        <title>Genomic analysis of a strain of Sedimentibacter Hydroxybenzoicus DSM7310.</title>
        <authorList>
            <person name="Ma S."/>
        </authorList>
    </citation>
    <scope>NUCLEOTIDE SEQUENCE</scope>
    <source>
        <strain evidence="6">DSM 7310</strain>
    </source>
</reference>
<dbReference type="NCBIfam" id="NF045646">
    <property type="entry name" value="rSAM_Se_TrsS"/>
    <property type="match status" value="1"/>
</dbReference>
<keyword evidence="2" id="KW-0479">Metal-binding</keyword>